<feature type="region of interest" description="Disordered" evidence="1">
    <location>
        <begin position="227"/>
        <end position="275"/>
    </location>
</feature>
<evidence type="ECO:0000256" key="2">
    <source>
        <dbReference type="SAM" id="SignalP"/>
    </source>
</evidence>
<sequence>MERLHFETSKSMEWCGHSCNLFLLLSMRWASTTTASKEEKAFCNPLAHRHRSKSLRKSKDATDESFLAQSFHWLSYRELKALMFELAVKQPKKKLERINELFASVLFGKDSISDILKKLLPCLIISSGLELTQKQVASQKEIAHIASCGNRFIDAMSVVMPFHKNYTQIVSKIFQCCLSSIRSVPESKSSFQSTEAHSISLSSLYPPHGGVKAQSVESCETSRSMAVSPVPGISSVPQQSQQQQSLIGTKRKRSEMGSESSEDVEHECPSGDAMSPLKKRRKVYVAIDPSMSPEAINTMASPKMIPDGLPSAFTPPHTPKLLELPPMEHKWSNDFPPLLCAWLLQTVAQRHPQSPKTSGDTIKKTESISNAVDWSLPLFHAFWNHWLVFIVTKANWYRRKNSVAVNANDIAYEETLFAEMKLMPVQHVNFFLRLLESGDNSLRVQFIHEGMSVLHMMTKMLTKEDWHALLNDDGKSVLLLRLLMLIMFKQINELETMSDFTRIKLNRSHFAVQEISNGDLHRFFPSPGYINNGTGKKIRGTASVSAVPPLSDDGIRLFSQHPNMSMEQLTTSIGVVCKSVNDLLKENIFWLSKKNNRKRMTRTAIWKKLLIECGQLICILPVPSQHESAMWPFHHRLFTPQEPLHIITLYNVLIRAFYQGLQVLI</sequence>
<dbReference type="AlphaFoldDB" id="X6M1E6"/>
<evidence type="ECO:0000313" key="4">
    <source>
        <dbReference type="Proteomes" id="UP000023152"/>
    </source>
</evidence>
<protein>
    <submittedName>
        <fullName evidence="3">Uncharacterized protein</fullName>
    </submittedName>
</protein>
<keyword evidence="2" id="KW-0732">Signal</keyword>
<evidence type="ECO:0000313" key="3">
    <source>
        <dbReference type="EMBL" id="ETO06810.1"/>
    </source>
</evidence>
<dbReference type="Proteomes" id="UP000023152">
    <property type="component" value="Unassembled WGS sequence"/>
</dbReference>
<proteinExistence type="predicted"/>
<feature type="compositionally biased region" description="Low complexity" evidence="1">
    <location>
        <begin position="227"/>
        <end position="245"/>
    </location>
</feature>
<dbReference type="EMBL" id="ASPP01026774">
    <property type="protein sequence ID" value="ETO06810.1"/>
    <property type="molecule type" value="Genomic_DNA"/>
</dbReference>
<reference evidence="3 4" key="1">
    <citation type="journal article" date="2013" name="Curr. Biol.">
        <title>The Genome of the Foraminiferan Reticulomyxa filosa.</title>
        <authorList>
            <person name="Glockner G."/>
            <person name="Hulsmann N."/>
            <person name="Schleicher M."/>
            <person name="Noegel A.A."/>
            <person name="Eichinger L."/>
            <person name="Gallinger C."/>
            <person name="Pawlowski J."/>
            <person name="Sierra R."/>
            <person name="Euteneuer U."/>
            <person name="Pillet L."/>
            <person name="Moustafa A."/>
            <person name="Platzer M."/>
            <person name="Groth M."/>
            <person name="Szafranski K."/>
            <person name="Schliwa M."/>
        </authorList>
    </citation>
    <scope>NUCLEOTIDE SEQUENCE [LARGE SCALE GENOMIC DNA]</scope>
</reference>
<feature type="chain" id="PRO_5004975551" evidence="2">
    <location>
        <begin position="36"/>
        <end position="665"/>
    </location>
</feature>
<evidence type="ECO:0000256" key="1">
    <source>
        <dbReference type="SAM" id="MobiDB-lite"/>
    </source>
</evidence>
<gene>
    <name evidence="3" type="ORF">RFI_30581</name>
</gene>
<organism evidence="3 4">
    <name type="scientific">Reticulomyxa filosa</name>
    <dbReference type="NCBI Taxonomy" id="46433"/>
    <lineage>
        <taxon>Eukaryota</taxon>
        <taxon>Sar</taxon>
        <taxon>Rhizaria</taxon>
        <taxon>Retaria</taxon>
        <taxon>Foraminifera</taxon>
        <taxon>Monothalamids</taxon>
        <taxon>Reticulomyxidae</taxon>
        <taxon>Reticulomyxa</taxon>
    </lineage>
</organism>
<keyword evidence="4" id="KW-1185">Reference proteome</keyword>
<accession>X6M1E6</accession>
<feature type="signal peptide" evidence="2">
    <location>
        <begin position="1"/>
        <end position="35"/>
    </location>
</feature>
<comment type="caution">
    <text evidence="3">The sequence shown here is derived from an EMBL/GenBank/DDBJ whole genome shotgun (WGS) entry which is preliminary data.</text>
</comment>
<name>X6M1E6_RETFI</name>